<accession>A0ABU8WKK8</accession>
<dbReference type="Proteomes" id="UP001385892">
    <property type="component" value="Unassembled WGS sequence"/>
</dbReference>
<keyword evidence="6" id="KW-1185">Reference proteome</keyword>
<dbReference type="SMART" id="SM00347">
    <property type="entry name" value="HTH_MARR"/>
    <property type="match status" value="1"/>
</dbReference>
<feature type="domain" description="HTH marR-type" evidence="4">
    <location>
        <begin position="1"/>
        <end position="139"/>
    </location>
</feature>
<keyword evidence="1" id="KW-0805">Transcription regulation</keyword>
<dbReference type="RefSeq" id="WP_340342278.1">
    <property type="nucleotide sequence ID" value="NZ_JBBKZT010000004.1"/>
</dbReference>
<comment type="caution">
    <text evidence="5">The sequence shown here is derived from an EMBL/GenBank/DDBJ whole genome shotgun (WGS) entry which is preliminary data.</text>
</comment>
<dbReference type="InterPro" id="IPR000835">
    <property type="entry name" value="HTH_MarR-typ"/>
</dbReference>
<keyword evidence="3" id="KW-0804">Transcription</keyword>
<evidence type="ECO:0000256" key="1">
    <source>
        <dbReference type="ARBA" id="ARBA00023015"/>
    </source>
</evidence>
<evidence type="ECO:0000259" key="4">
    <source>
        <dbReference type="PROSITE" id="PS50995"/>
    </source>
</evidence>
<organism evidence="5 6">
    <name type="scientific">Variovorax rhizosphaerae</name>
    <dbReference type="NCBI Taxonomy" id="1836200"/>
    <lineage>
        <taxon>Bacteria</taxon>
        <taxon>Pseudomonadati</taxon>
        <taxon>Pseudomonadota</taxon>
        <taxon>Betaproteobacteria</taxon>
        <taxon>Burkholderiales</taxon>
        <taxon>Comamonadaceae</taxon>
        <taxon>Variovorax</taxon>
    </lineage>
</organism>
<evidence type="ECO:0000256" key="2">
    <source>
        <dbReference type="ARBA" id="ARBA00023125"/>
    </source>
</evidence>
<dbReference type="InterPro" id="IPR036388">
    <property type="entry name" value="WH-like_DNA-bd_sf"/>
</dbReference>
<dbReference type="SUPFAM" id="SSF46785">
    <property type="entry name" value="Winged helix' DNA-binding domain"/>
    <property type="match status" value="1"/>
</dbReference>
<dbReference type="InterPro" id="IPR052067">
    <property type="entry name" value="Metal_resp_HTH_trans_reg"/>
</dbReference>
<dbReference type="Gene3D" id="1.10.10.10">
    <property type="entry name" value="Winged helix-like DNA-binding domain superfamily/Winged helix DNA-binding domain"/>
    <property type="match status" value="1"/>
</dbReference>
<dbReference type="PANTHER" id="PTHR35790:SF4">
    <property type="entry name" value="HTH-TYPE TRANSCRIPTIONAL REGULATOR PCHR"/>
    <property type="match status" value="1"/>
</dbReference>
<dbReference type="PRINTS" id="PR00598">
    <property type="entry name" value="HTHMARR"/>
</dbReference>
<dbReference type="InterPro" id="IPR036390">
    <property type="entry name" value="WH_DNA-bd_sf"/>
</dbReference>
<name>A0ABU8WKK8_9BURK</name>
<dbReference type="PANTHER" id="PTHR35790">
    <property type="entry name" value="HTH-TYPE TRANSCRIPTIONAL REGULATOR PCHR"/>
    <property type="match status" value="1"/>
</dbReference>
<evidence type="ECO:0000313" key="5">
    <source>
        <dbReference type="EMBL" id="MEJ8847132.1"/>
    </source>
</evidence>
<proteinExistence type="predicted"/>
<reference evidence="5 6" key="1">
    <citation type="submission" date="2024-03" db="EMBL/GenBank/DDBJ databases">
        <title>Novel species of the genus Variovorax.</title>
        <authorList>
            <person name="Liu Q."/>
            <person name="Xin Y.-H."/>
        </authorList>
    </citation>
    <scope>NUCLEOTIDE SEQUENCE [LARGE SCALE GENOMIC DNA]</scope>
    <source>
        <strain evidence="5 6">KACC 18900</strain>
    </source>
</reference>
<dbReference type="EMBL" id="JBBKZT010000004">
    <property type="protein sequence ID" value="MEJ8847132.1"/>
    <property type="molecule type" value="Genomic_DNA"/>
</dbReference>
<sequence>MSRPPIDFLTFRMDVVNDQAKQLATAIYEKACDVSLRELRVLRLAHRRPGITQGEVSSMARLEKTLVSKLVTSLARRDLLVRQIGTEDARWVQLHLTDQGREIVKHCDRLGRKMEKSLLSVLSSEEVEVFEACLAKLAVQVESGFDEVLPRKVSR</sequence>
<evidence type="ECO:0000256" key="3">
    <source>
        <dbReference type="ARBA" id="ARBA00023163"/>
    </source>
</evidence>
<dbReference type="Pfam" id="PF01047">
    <property type="entry name" value="MarR"/>
    <property type="match status" value="1"/>
</dbReference>
<gene>
    <name evidence="5" type="ORF">WKW82_10755</name>
</gene>
<dbReference type="PROSITE" id="PS50995">
    <property type="entry name" value="HTH_MARR_2"/>
    <property type="match status" value="1"/>
</dbReference>
<protein>
    <submittedName>
        <fullName evidence="5">MarR family transcriptional regulator</fullName>
    </submittedName>
</protein>
<keyword evidence="2" id="KW-0238">DNA-binding</keyword>
<evidence type="ECO:0000313" key="6">
    <source>
        <dbReference type="Proteomes" id="UP001385892"/>
    </source>
</evidence>